<dbReference type="Pfam" id="PF02458">
    <property type="entry name" value="Transferase"/>
    <property type="match status" value="1"/>
</dbReference>
<reference evidence="3" key="1">
    <citation type="submission" date="2019-09" db="EMBL/GenBank/DDBJ databases">
        <title>Draft genome information of white flower Hibiscus syriacus.</title>
        <authorList>
            <person name="Kim Y.-M."/>
        </authorList>
    </citation>
    <scope>NUCLEOTIDE SEQUENCE [LARGE SCALE GENOMIC DNA]</scope>
    <source>
        <strain evidence="3">YM2019G1</strain>
    </source>
</reference>
<protein>
    <submittedName>
        <fullName evidence="3">RNA-binding ASCH domain protein, putative isoform 1</fullName>
    </submittedName>
</protein>
<evidence type="ECO:0000313" key="4">
    <source>
        <dbReference type="Proteomes" id="UP000436088"/>
    </source>
</evidence>
<gene>
    <name evidence="3" type="ORF">F3Y22_tig00018107pilonHSYRG00005</name>
</gene>
<dbReference type="Proteomes" id="UP000436088">
    <property type="component" value="Unassembled WGS sequence"/>
</dbReference>
<evidence type="ECO:0000313" key="3">
    <source>
        <dbReference type="EMBL" id="KAE8720790.1"/>
    </source>
</evidence>
<keyword evidence="2" id="KW-0012">Acyltransferase</keyword>
<keyword evidence="4" id="KW-1185">Reference proteome</keyword>
<dbReference type="InterPro" id="IPR051504">
    <property type="entry name" value="Plant_metabolite_acyltrans"/>
</dbReference>
<organism evidence="3 4">
    <name type="scientific">Hibiscus syriacus</name>
    <name type="common">Rose of Sharon</name>
    <dbReference type="NCBI Taxonomy" id="106335"/>
    <lineage>
        <taxon>Eukaryota</taxon>
        <taxon>Viridiplantae</taxon>
        <taxon>Streptophyta</taxon>
        <taxon>Embryophyta</taxon>
        <taxon>Tracheophyta</taxon>
        <taxon>Spermatophyta</taxon>
        <taxon>Magnoliopsida</taxon>
        <taxon>eudicotyledons</taxon>
        <taxon>Gunneridae</taxon>
        <taxon>Pentapetalae</taxon>
        <taxon>rosids</taxon>
        <taxon>malvids</taxon>
        <taxon>Malvales</taxon>
        <taxon>Malvaceae</taxon>
        <taxon>Malvoideae</taxon>
        <taxon>Hibiscus</taxon>
    </lineage>
</organism>
<dbReference type="InterPro" id="IPR023213">
    <property type="entry name" value="CAT-like_dom_sf"/>
</dbReference>
<proteinExistence type="predicted"/>
<evidence type="ECO:0000256" key="2">
    <source>
        <dbReference type="ARBA" id="ARBA00023315"/>
    </source>
</evidence>
<dbReference type="AlphaFoldDB" id="A0A6A3BVA4"/>
<dbReference type="GO" id="GO:0016747">
    <property type="term" value="F:acyltransferase activity, transferring groups other than amino-acyl groups"/>
    <property type="evidence" value="ECO:0007669"/>
    <property type="project" value="UniProtKB-ARBA"/>
</dbReference>
<dbReference type="EMBL" id="VEPZ02000679">
    <property type="protein sequence ID" value="KAE8720790.1"/>
    <property type="molecule type" value="Genomic_DNA"/>
</dbReference>
<dbReference type="Gene3D" id="3.30.559.10">
    <property type="entry name" value="Chloramphenicol acetyltransferase-like domain"/>
    <property type="match status" value="2"/>
</dbReference>
<comment type="caution">
    <text evidence="3">The sequence shown here is derived from an EMBL/GenBank/DDBJ whole genome shotgun (WGS) entry which is preliminary data.</text>
</comment>
<accession>A0A6A3BVA4</accession>
<sequence length="465" mass="52479">MMSQRCSPAKVLEDGCVSPPPGTVMETAIPTTFFDTIWLSLYLAQRLYFYEYPHPSSHFMQNALPRLKTSLSLTLQRFFPFAGNLRFPPPLQRPYIFFTDGDSIRFVVTESDADFNHLTSDHAHNAQDLQALVPNLPPSTTMETDDFKQLPLMAVQITIFPNTGFSIGIAFCHVAADGKAFTHFTKSWAAACKSLEDLKFLDNIPPPDHNRDSIQDPKGIWSFFVEQFRELNSDFSGHVINQTDKVRVTYRISRANVESLKKWIETTNDSESEQLRLSTFVVTCAYVWVCFIRVEEARESPSDDDDTICNFLFSAECRHRLKLPSEYFGNCLKPCILSAKRAELLGKNGILVAVKAIGRAVMELDKGPLGDADKWISRMREVLSKSKHNVVAVGSPKLLVYETDFGWGRPRKTEVAHIGSSGSFVLAENRDPEVGGVEIGFLFPPIQLPKFKSIFEDQRLNFNIS</sequence>
<dbReference type="PANTHER" id="PTHR31625">
    <property type="match status" value="1"/>
</dbReference>
<keyword evidence="1" id="KW-0808">Transferase</keyword>
<evidence type="ECO:0000256" key="1">
    <source>
        <dbReference type="ARBA" id="ARBA00022679"/>
    </source>
</evidence>
<name>A0A6A3BVA4_HIBSY</name>